<protein>
    <submittedName>
        <fullName evidence="2">Uncharacterized protein</fullName>
    </submittedName>
</protein>
<dbReference type="AlphaFoldDB" id="A0A8E2DYK2"/>
<organism evidence="2 3">
    <name type="scientific">Lepidopterella palustris CBS 459.81</name>
    <dbReference type="NCBI Taxonomy" id="1314670"/>
    <lineage>
        <taxon>Eukaryota</taxon>
        <taxon>Fungi</taxon>
        <taxon>Dikarya</taxon>
        <taxon>Ascomycota</taxon>
        <taxon>Pezizomycotina</taxon>
        <taxon>Dothideomycetes</taxon>
        <taxon>Pleosporomycetidae</taxon>
        <taxon>Mytilinidiales</taxon>
        <taxon>Argynnaceae</taxon>
        <taxon>Lepidopterella</taxon>
    </lineage>
</organism>
<evidence type="ECO:0000256" key="1">
    <source>
        <dbReference type="SAM" id="MobiDB-lite"/>
    </source>
</evidence>
<keyword evidence="3" id="KW-1185">Reference proteome</keyword>
<evidence type="ECO:0000313" key="2">
    <source>
        <dbReference type="EMBL" id="OCK74076.1"/>
    </source>
</evidence>
<sequence length="292" mass="31914">MATFLGSSDALCISISMSRSSSRTSASRENTPAETSSIEGLQDVHIHQYTSIRHLQERVGSQSTELLAGRSNQQYLIFRGVTKGGLAEIDRKRGSIGKHTRITYDAGADLLIVKLMPSVEHESTHLLLAYYLNRALETMGLPLQPLFPLGGTKFSGPNSSKEGDSAYKPNSRDKRTDWPTIVFESGLSKGLTRLRHDARWWLTNSGGDVKIVIIISVTPAEKILQVEKWCLSPATGNRPAATAPPNPNYLVPTRMQEITITQYPATPPNLTAQPSTTAQPTAAKGIAYLLEQ</sequence>
<name>A0A8E2DYK2_9PEZI</name>
<feature type="region of interest" description="Disordered" evidence="1">
    <location>
        <begin position="154"/>
        <end position="173"/>
    </location>
</feature>
<dbReference type="Proteomes" id="UP000250266">
    <property type="component" value="Unassembled WGS sequence"/>
</dbReference>
<gene>
    <name evidence="2" type="ORF">K432DRAFT_447495</name>
</gene>
<dbReference type="OrthoDB" id="76567at2759"/>
<proteinExistence type="predicted"/>
<evidence type="ECO:0000313" key="3">
    <source>
        <dbReference type="Proteomes" id="UP000250266"/>
    </source>
</evidence>
<accession>A0A8E2DYK2</accession>
<dbReference type="EMBL" id="KV745566">
    <property type="protein sequence ID" value="OCK74076.1"/>
    <property type="molecule type" value="Genomic_DNA"/>
</dbReference>
<reference evidence="2 3" key="1">
    <citation type="journal article" date="2016" name="Nat. Commun.">
        <title>Ectomycorrhizal ecology is imprinted in the genome of the dominant symbiotic fungus Cenococcum geophilum.</title>
        <authorList>
            <consortium name="DOE Joint Genome Institute"/>
            <person name="Peter M."/>
            <person name="Kohler A."/>
            <person name="Ohm R.A."/>
            <person name="Kuo A."/>
            <person name="Krutzmann J."/>
            <person name="Morin E."/>
            <person name="Arend M."/>
            <person name="Barry K.W."/>
            <person name="Binder M."/>
            <person name="Choi C."/>
            <person name="Clum A."/>
            <person name="Copeland A."/>
            <person name="Grisel N."/>
            <person name="Haridas S."/>
            <person name="Kipfer T."/>
            <person name="LaButti K."/>
            <person name="Lindquist E."/>
            <person name="Lipzen A."/>
            <person name="Maire R."/>
            <person name="Meier B."/>
            <person name="Mihaltcheva S."/>
            <person name="Molinier V."/>
            <person name="Murat C."/>
            <person name="Poggeler S."/>
            <person name="Quandt C.A."/>
            <person name="Sperisen C."/>
            <person name="Tritt A."/>
            <person name="Tisserant E."/>
            <person name="Crous P.W."/>
            <person name="Henrissat B."/>
            <person name="Nehls U."/>
            <person name="Egli S."/>
            <person name="Spatafora J.W."/>
            <person name="Grigoriev I.V."/>
            <person name="Martin F.M."/>
        </authorList>
    </citation>
    <scope>NUCLEOTIDE SEQUENCE [LARGE SCALE GENOMIC DNA]</scope>
    <source>
        <strain evidence="2 3">CBS 459.81</strain>
    </source>
</reference>
<feature type="compositionally biased region" description="Basic and acidic residues" evidence="1">
    <location>
        <begin position="161"/>
        <end position="173"/>
    </location>
</feature>